<gene>
    <name evidence="1" type="ORF">MUN89_02605</name>
</gene>
<dbReference type="EMBL" id="CP095073">
    <property type="protein sequence ID" value="UOQ44864.1"/>
    <property type="molecule type" value="Genomic_DNA"/>
</dbReference>
<protein>
    <submittedName>
        <fullName evidence="1">Uncharacterized protein</fullName>
    </submittedName>
</protein>
<evidence type="ECO:0000313" key="2">
    <source>
        <dbReference type="Proteomes" id="UP000831787"/>
    </source>
</evidence>
<sequence>MKKAMTVLLVFVLLGGLTGYLVTKSEPLLPGNYSKIELVKNEKVVKAITEEQEIKRIVKEINRSNREIKEDIGLPEPIGELKFYSEKGVLSLSYFPGGAVTVDQYLIESRLDL</sequence>
<organism evidence="1 2">
    <name type="scientific">Halobacillus salinarum</name>
    <dbReference type="NCBI Taxonomy" id="2932257"/>
    <lineage>
        <taxon>Bacteria</taxon>
        <taxon>Bacillati</taxon>
        <taxon>Bacillota</taxon>
        <taxon>Bacilli</taxon>
        <taxon>Bacillales</taxon>
        <taxon>Bacillaceae</taxon>
        <taxon>Halobacillus</taxon>
    </lineage>
</organism>
<name>A0ABY4EMI1_9BACI</name>
<proteinExistence type="predicted"/>
<dbReference type="RefSeq" id="WP_244711155.1">
    <property type="nucleotide sequence ID" value="NZ_CP095073.1"/>
</dbReference>
<accession>A0ABY4EMI1</accession>
<keyword evidence="2" id="KW-1185">Reference proteome</keyword>
<dbReference type="Proteomes" id="UP000831787">
    <property type="component" value="Chromosome"/>
</dbReference>
<evidence type="ECO:0000313" key="1">
    <source>
        <dbReference type="EMBL" id="UOQ44864.1"/>
    </source>
</evidence>
<reference evidence="1 2" key="1">
    <citation type="submission" date="2022-04" db="EMBL/GenBank/DDBJ databases">
        <title>Halobacillus sp. isolated from saltern.</title>
        <authorList>
            <person name="Won M."/>
            <person name="Lee C.-M."/>
            <person name="Woen H.-Y."/>
            <person name="Kwon S.-W."/>
        </authorList>
    </citation>
    <scope>NUCLEOTIDE SEQUENCE [LARGE SCALE GENOMIC DNA]</scope>
    <source>
        <strain evidence="1 2">SSBR10-3</strain>
    </source>
</reference>